<evidence type="ECO:0000256" key="1">
    <source>
        <dbReference type="SAM" id="Phobius"/>
    </source>
</evidence>
<feature type="non-terminal residue" evidence="2">
    <location>
        <position position="1"/>
    </location>
</feature>
<dbReference type="EMBL" id="BART01039319">
    <property type="protein sequence ID" value="GAH12792.1"/>
    <property type="molecule type" value="Genomic_DNA"/>
</dbReference>
<evidence type="ECO:0000313" key="2">
    <source>
        <dbReference type="EMBL" id="GAH12792.1"/>
    </source>
</evidence>
<keyword evidence="1" id="KW-1133">Transmembrane helix</keyword>
<comment type="caution">
    <text evidence="2">The sequence shown here is derived from an EMBL/GenBank/DDBJ whole genome shotgun (WGS) entry which is preliminary data.</text>
</comment>
<proteinExistence type="predicted"/>
<dbReference type="AlphaFoldDB" id="X1CY56"/>
<keyword evidence="1" id="KW-0472">Membrane</keyword>
<sequence length="123" mass="14387">YFIFNYLLPYQGQNNVNGIIYYFLYNSNDVIPFPHYFSYILIGTIIGEVIFEVFRIENQIERKILLKKKITVPALMLGVPLVIICVILDPQLLLERTSFIWIVFAMGINLILLSVFLGFEDFK</sequence>
<protein>
    <submittedName>
        <fullName evidence="2">Uncharacterized protein</fullName>
    </submittedName>
</protein>
<name>X1CY56_9ZZZZ</name>
<organism evidence="2">
    <name type="scientific">marine sediment metagenome</name>
    <dbReference type="NCBI Taxonomy" id="412755"/>
    <lineage>
        <taxon>unclassified sequences</taxon>
        <taxon>metagenomes</taxon>
        <taxon>ecological metagenomes</taxon>
    </lineage>
</organism>
<feature type="transmembrane region" description="Helical" evidence="1">
    <location>
        <begin position="36"/>
        <end position="54"/>
    </location>
</feature>
<feature type="non-terminal residue" evidence="2">
    <location>
        <position position="123"/>
    </location>
</feature>
<gene>
    <name evidence="2" type="ORF">S01H4_64694</name>
</gene>
<feature type="transmembrane region" description="Helical" evidence="1">
    <location>
        <begin position="74"/>
        <end position="93"/>
    </location>
</feature>
<accession>X1CY56</accession>
<keyword evidence="1" id="KW-0812">Transmembrane</keyword>
<feature type="transmembrane region" description="Helical" evidence="1">
    <location>
        <begin position="99"/>
        <end position="119"/>
    </location>
</feature>
<reference evidence="2" key="1">
    <citation type="journal article" date="2014" name="Front. Microbiol.">
        <title>High frequency of phylogenetically diverse reductive dehalogenase-homologous genes in deep subseafloor sedimentary metagenomes.</title>
        <authorList>
            <person name="Kawai M."/>
            <person name="Futagami T."/>
            <person name="Toyoda A."/>
            <person name="Takaki Y."/>
            <person name="Nishi S."/>
            <person name="Hori S."/>
            <person name="Arai W."/>
            <person name="Tsubouchi T."/>
            <person name="Morono Y."/>
            <person name="Uchiyama I."/>
            <person name="Ito T."/>
            <person name="Fujiyama A."/>
            <person name="Inagaki F."/>
            <person name="Takami H."/>
        </authorList>
    </citation>
    <scope>NUCLEOTIDE SEQUENCE</scope>
    <source>
        <strain evidence="2">Expedition CK06-06</strain>
    </source>
</reference>